<evidence type="ECO:0000313" key="3">
    <source>
        <dbReference type="Proteomes" id="UP000324222"/>
    </source>
</evidence>
<evidence type="ECO:0000313" key="2">
    <source>
        <dbReference type="EMBL" id="MPC95104.1"/>
    </source>
</evidence>
<evidence type="ECO:0000256" key="1">
    <source>
        <dbReference type="SAM" id="MobiDB-lite"/>
    </source>
</evidence>
<organism evidence="2 3">
    <name type="scientific">Portunus trituberculatus</name>
    <name type="common">Swimming crab</name>
    <name type="synonym">Neptunus trituberculatus</name>
    <dbReference type="NCBI Taxonomy" id="210409"/>
    <lineage>
        <taxon>Eukaryota</taxon>
        <taxon>Metazoa</taxon>
        <taxon>Ecdysozoa</taxon>
        <taxon>Arthropoda</taxon>
        <taxon>Crustacea</taxon>
        <taxon>Multicrustacea</taxon>
        <taxon>Malacostraca</taxon>
        <taxon>Eumalacostraca</taxon>
        <taxon>Eucarida</taxon>
        <taxon>Decapoda</taxon>
        <taxon>Pleocyemata</taxon>
        <taxon>Brachyura</taxon>
        <taxon>Eubrachyura</taxon>
        <taxon>Portunoidea</taxon>
        <taxon>Portunidae</taxon>
        <taxon>Portuninae</taxon>
        <taxon>Portunus</taxon>
    </lineage>
</organism>
<reference evidence="2 3" key="1">
    <citation type="submission" date="2019-05" db="EMBL/GenBank/DDBJ databases">
        <title>Another draft genome of Portunus trituberculatus and its Hox gene families provides insights of decapod evolution.</title>
        <authorList>
            <person name="Jeong J.-H."/>
            <person name="Song I."/>
            <person name="Kim S."/>
            <person name="Choi T."/>
            <person name="Kim D."/>
            <person name="Ryu S."/>
            <person name="Kim W."/>
        </authorList>
    </citation>
    <scope>NUCLEOTIDE SEQUENCE [LARGE SCALE GENOMIC DNA]</scope>
    <source>
        <tissue evidence="2">Muscle</tissue>
    </source>
</reference>
<accession>A0A5B7JRV2</accession>
<name>A0A5B7JRV2_PORTR</name>
<keyword evidence="3" id="KW-1185">Reference proteome</keyword>
<dbReference type="EMBL" id="VSRR010101020">
    <property type="protein sequence ID" value="MPC95104.1"/>
    <property type="molecule type" value="Genomic_DNA"/>
</dbReference>
<protein>
    <submittedName>
        <fullName evidence="2">Uncharacterized protein</fullName>
    </submittedName>
</protein>
<dbReference type="AlphaFoldDB" id="A0A5B7JRV2"/>
<sequence>MKVRDKDERKRFDVKEMKCNIIESERQVRLKDMQKEEEEEEEEEKEEEEDKVQLKKLKKIPEGGGK</sequence>
<proteinExistence type="predicted"/>
<feature type="compositionally biased region" description="Acidic residues" evidence="1">
    <location>
        <begin position="35"/>
        <end position="50"/>
    </location>
</feature>
<dbReference type="Proteomes" id="UP000324222">
    <property type="component" value="Unassembled WGS sequence"/>
</dbReference>
<feature type="region of interest" description="Disordered" evidence="1">
    <location>
        <begin position="28"/>
        <end position="66"/>
    </location>
</feature>
<comment type="caution">
    <text evidence="2">The sequence shown here is derived from an EMBL/GenBank/DDBJ whole genome shotgun (WGS) entry which is preliminary data.</text>
</comment>
<gene>
    <name evidence="2" type="ORF">E2C01_090300</name>
</gene>